<comment type="caution">
    <text evidence="3">The sequence shown here is derived from an EMBL/GenBank/DDBJ whole genome shotgun (WGS) entry which is preliminary data.</text>
</comment>
<evidence type="ECO:0000313" key="3">
    <source>
        <dbReference type="EMBL" id="MEU3554892.1"/>
    </source>
</evidence>
<accession>A0ABV2YGM9</accession>
<dbReference type="GO" id="GO:0004854">
    <property type="term" value="F:xanthine dehydrogenase activity"/>
    <property type="evidence" value="ECO:0007669"/>
    <property type="project" value="UniProtKB-EC"/>
</dbReference>
<evidence type="ECO:0000259" key="2">
    <source>
        <dbReference type="SMART" id="SM01008"/>
    </source>
</evidence>
<reference evidence="3 4" key="1">
    <citation type="submission" date="2024-06" db="EMBL/GenBank/DDBJ databases">
        <title>The Natural Products Discovery Center: Release of the First 8490 Sequenced Strains for Exploring Actinobacteria Biosynthetic Diversity.</title>
        <authorList>
            <person name="Kalkreuter E."/>
            <person name="Kautsar S.A."/>
            <person name="Yang D."/>
            <person name="Bader C.D."/>
            <person name="Teijaro C.N."/>
            <person name="Fluegel L."/>
            <person name="Davis C.M."/>
            <person name="Simpson J.R."/>
            <person name="Lauterbach L."/>
            <person name="Steele A.D."/>
            <person name="Gui C."/>
            <person name="Meng S."/>
            <person name="Li G."/>
            <person name="Viehrig K."/>
            <person name="Ye F."/>
            <person name="Su P."/>
            <person name="Kiefer A.F."/>
            <person name="Nichols A."/>
            <person name="Cepeda A.J."/>
            <person name="Yan W."/>
            <person name="Fan B."/>
            <person name="Jiang Y."/>
            <person name="Adhikari A."/>
            <person name="Zheng C.-J."/>
            <person name="Schuster L."/>
            <person name="Cowan T.M."/>
            <person name="Smanski M.J."/>
            <person name="Chevrette M.G."/>
            <person name="De Carvalho L.P.S."/>
            <person name="Shen B."/>
        </authorList>
    </citation>
    <scope>NUCLEOTIDE SEQUENCE [LARGE SCALE GENOMIC DNA]</scope>
    <source>
        <strain evidence="3 4">NPDC038104</strain>
    </source>
</reference>
<dbReference type="Pfam" id="PF02738">
    <property type="entry name" value="MoCoBD_1"/>
    <property type="match status" value="1"/>
</dbReference>
<dbReference type="SMART" id="SM01008">
    <property type="entry name" value="Ald_Xan_dh_C"/>
    <property type="match status" value="1"/>
</dbReference>
<dbReference type="SUPFAM" id="SSF54665">
    <property type="entry name" value="CO dehydrogenase molybdoprotein N-domain-like"/>
    <property type="match status" value="1"/>
</dbReference>
<dbReference type="NCBIfam" id="TIGR03196">
    <property type="entry name" value="pucD"/>
    <property type="match status" value="1"/>
</dbReference>
<evidence type="ECO:0000256" key="1">
    <source>
        <dbReference type="SAM" id="MobiDB-lite"/>
    </source>
</evidence>
<dbReference type="Pfam" id="PF20256">
    <property type="entry name" value="MoCoBD_2"/>
    <property type="match status" value="1"/>
</dbReference>
<dbReference type="Proteomes" id="UP001550850">
    <property type="component" value="Unassembled WGS sequence"/>
</dbReference>
<protein>
    <submittedName>
        <fullName evidence="3">Xanthine dehydrogenase subunit D</fullName>
        <ecNumber evidence="3">1.17.1.4</ecNumber>
    </submittedName>
</protein>
<dbReference type="InterPro" id="IPR008274">
    <property type="entry name" value="AldOxase/xan_DH_MoCoBD1"/>
</dbReference>
<keyword evidence="3" id="KW-0560">Oxidoreductase</keyword>
<name>A0ABV2YGM9_9ACTN</name>
<dbReference type="InterPro" id="IPR017609">
    <property type="entry name" value="Xanthine_dehydrogenase_dsu"/>
</dbReference>
<dbReference type="Pfam" id="PF01315">
    <property type="entry name" value="Ald_Xan_dh_C"/>
    <property type="match status" value="1"/>
</dbReference>
<dbReference type="InterPro" id="IPR046867">
    <property type="entry name" value="AldOxase/xan_DH_MoCoBD2"/>
</dbReference>
<sequence length="839" mass="88816">MSGLTDPRGTSGLTDPRGTSGVTGRRPAPVIPGVRSELGPPGPLAGLPTRFARRAGNAGGVGESVLRPDGVLKVTGEFAFSSDLWHEHMLWGHLLRSTVAHAEILSVDVSEALATPGVHAVLTYDDLPTEVRHYGLEIQDTPVLAHGRIRHHGEPIAAVAADHPEIARRAAAKIKVEYRELPLITDEASATAPDAVLIHEDRTDHHAPHVPHPNVVHRQPIVRGDVEEAAARADFVVRGEYEFGMQDQAFLGPESGMAVPAEDGGVDLYVATQWLHADLRQIAPVLGLPEDKVRMTLAGVGGAFGGREDLSMQIHACLLALRTGRPVKMVFNRYESFFGHVHRHPARLVYEHGATKDGKLTHVRARIVLDGGAYASSSPAVVGNAASLGVGPYEVDAVEVEALALYTNNPPCGAMRGFGAVQACFAYEAQMDRLADAVGMDRVEFRQRNAMTQGSVLPTGQVVDAPAPVAELLRRVKELPLPEERPWETGTGAVDVRALPGGLSNTSHGEGVVRGVGYAVGIKNVGFSEGFDDYSTARVRLEAAGGEAVASVHTAMAEVGQGGVTVHAQIARTELGVSQVTIHPADTRVGSAGSTSASRQTYVTGGAVKRACELVRERVLELGRARFGATRPGWPADGSPDELRLEGGEVVAADGTVLASLAEILGDEAVEVETEWRHRPTEPFHRHTGQGDGHVQYSFAAHRAVVDVDVELGLVKVVELACAQDVGKAVNPLAVVGQIQGGSTQGLGVALMEEIVVDRATGLVRNPSFTDYLIPTILDTPPMPVEVLELADDNAPYGLRGAGEAPTLSSTPAILAAVRAATGRDLRRAPVRPEHLTDG</sequence>
<keyword evidence="4" id="KW-1185">Reference proteome</keyword>
<dbReference type="EMBL" id="JBEZUR010000013">
    <property type="protein sequence ID" value="MEU3554892.1"/>
    <property type="molecule type" value="Genomic_DNA"/>
</dbReference>
<dbReference type="InterPro" id="IPR037165">
    <property type="entry name" value="AldOxase/xan_DH_Mopterin-bd_sf"/>
</dbReference>
<dbReference type="InterPro" id="IPR036856">
    <property type="entry name" value="Ald_Oxase/Xan_DH_a/b_sf"/>
</dbReference>
<dbReference type="InterPro" id="IPR016208">
    <property type="entry name" value="Ald_Oxase/xanthine_DH-like"/>
</dbReference>
<feature type="region of interest" description="Disordered" evidence="1">
    <location>
        <begin position="1"/>
        <end position="47"/>
    </location>
</feature>
<dbReference type="InterPro" id="IPR000674">
    <property type="entry name" value="Ald_Oxase/Xan_DH_a/b"/>
</dbReference>
<evidence type="ECO:0000313" key="4">
    <source>
        <dbReference type="Proteomes" id="UP001550850"/>
    </source>
</evidence>
<dbReference type="PANTHER" id="PTHR11908">
    <property type="entry name" value="XANTHINE DEHYDROGENASE"/>
    <property type="match status" value="1"/>
</dbReference>
<dbReference type="RefSeq" id="WP_108952499.1">
    <property type="nucleotide sequence ID" value="NZ_BEVZ01000002.1"/>
</dbReference>
<dbReference type="Gene3D" id="3.90.1170.50">
    <property type="entry name" value="Aldehyde oxidase/xanthine dehydrogenase, a/b hammerhead"/>
    <property type="match status" value="1"/>
</dbReference>
<dbReference type="EC" id="1.17.1.4" evidence="3"/>
<proteinExistence type="predicted"/>
<dbReference type="Gene3D" id="3.30.365.10">
    <property type="entry name" value="Aldehyde oxidase/xanthine dehydrogenase, molybdopterin binding domain"/>
    <property type="match status" value="4"/>
</dbReference>
<gene>
    <name evidence="3" type="primary">pucD</name>
    <name evidence="3" type="ORF">AB0E65_11825</name>
</gene>
<feature type="domain" description="Aldehyde oxidase/xanthine dehydrogenase a/b hammerhead" evidence="2">
    <location>
        <begin position="75"/>
        <end position="182"/>
    </location>
</feature>
<dbReference type="SUPFAM" id="SSF56003">
    <property type="entry name" value="Molybdenum cofactor-binding domain"/>
    <property type="match status" value="1"/>
</dbReference>
<organism evidence="3 4">
    <name type="scientific">Streptomyces fragilis</name>
    <dbReference type="NCBI Taxonomy" id="67301"/>
    <lineage>
        <taxon>Bacteria</taxon>
        <taxon>Bacillati</taxon>
        <taxon>Actinomycetota</taxon>
        <taxon>Actinomycetes</taxon>
        <taxon>Kitasatosporales</taxon>
        <taxon>Streptomycetaceae</taxon>
        <taxon>Streptomyces</taxon>
    </lineage>
</organism>
<dbReference type="PANTHER" id="PTHR11908:SF157">
    <property type="entry name" value="XANTHINE DEHYDROGENASE SUBUNIT D-RELATED"/>
    <property type="match status" value="1"/>
</dbReference>